<keyword evidence="3" id="KW-1185">Reference proteome</keyword>
<protein>
    <submittedName>
        <fullName evidence="2">DUF6764 family protein</fullName>
    </submittedName>
</protein>
<name>A0ABZ2PGH2_9NOCA</name>
<evidence type="ECO:0000256" key="1">
    <source>
        <dbReference type="SAM" id="SignalP"/>
    </source>
</evidence>
<proteinExistence type="predicted"/>
<accession>A0ABZ2PGH2</accession>
<sequence>MAIFDSRSLGRTAVLAVGVSGAAMALTLASPGAAGAADLSCAGPAGTTAAVDDDGTACGVRTDGVSTALARAYDAVAFARAEVGGAAFGFGHSGGVAAAETSAGHVGAVSVGQDSVAIVSTDPGAIAFALSLARGQTFVGTTAEGVTCDAGAGVAVNFSTGQMCISDGSSVPSQPS</sequence>
<feature type="chain" id="PRO_5045545796" evidence="1">
    <location>
        <begin position="37"/>
        <end position="176"/>
    </location>
</feature>
<feature type="signal peptide" evidence="1">
    <location>
        <begin position="1"/>
        <end position="36"/>
    </location>
</feature>
<reference evidence="2 3" key="1">
    <citation type="submission" date="2024-03" db="EMBL/GenBank/DDBJ databases">
        <title>Natural products discovery in diverse microorganisms through a two-stage MS feature dereplication strategy.</title>
        <authorList>
            <person name="Zhang R."/>
        </authorList>
    </citation>
    <scope>NUCLEOTIDE SEQUENCE [LARGE SCALE GENOMIC DNA]</scope>
    <source>
        <strain evidence="2 3">18930</strain>
    </source>
</reference>
<dbReference type="InterPro" id="IPR046652">
    <property type="entry name" value="DUF6764"/>
</dbReference>
<keyword evidence="1" id="KW-0732">Signal</keyword>
<organism evidence="2 3">
    <name type="scientific">Rhodococcus sovatensis</name>
    <dbReference type="NCBI Taxonomy" id="1805840"/>
    <lineage>
        <taxon>Bacteria</taxon>
        <taxon>Bacillati</taxon>
        <taxon>Actinomycetota</taxon>
        <taxon>Actinomycetes</taxon>
        <taxon>Mycobacteriales</taxon>
        <taxon>Nocardiaceae</taxon>
        <taxon>Rhodococcus</taxon>
    </lineage>
</organism>
<evidence type="ECO:0000313" key="2">
    <source>
        <dbReference type="EMBL" id="WXG68185.1"/>
    </source>
</evidence>
<dbReference type="EMBL" id="CP147846">
    <property type="protein sequence ID" value="WXG68185.1"/>
    <property type="molecule type" value="Genomic_DNA"/>
</dbReference>
<dbReference type="RefSeq" id="WP_338888223.1">
    <property type="nucleotide sequence ID" value="NZ_CP147846.1"/>
</dbReference>
<dbReference type="Pfam" id="PF20550">
    <property type="entry name" value="DUF6764"/>
    <property type="match status" value="1"/>
</dbReference>
<gene>
    <name evidence="2" type="ORF">WDS16_23740</name>
</gene>
<evidence type="ECO:0000313" key="3">
    <source>
        <dbReference type="Proteomes" id="UP001432000"/>
    </source>
</evidence>
<dbReference type="Proteomes" id="UP001432000">
    <property type="component" value="Chromosome"/>
</dbReference>